<evidence type="ECO:0000313" key="8">
    <source>
        <dbReference type="Proteomes" id="UP000075886"/>
    </source>
</evidence>
<keyword evidence="4 6" id="KW-1133">Transmembrane helix</keyword>
<evidence type="ECO:0008006" key="9">
    <source>
        <dbReference type="Google" id="ProtNLM"/>
    </source>
</evidence>
<dbReference type="AlphaFoldDB" id="A0A182QIA1"/>
<accession>A0A182QIA1</accession>
<dbReference type="GO" id="GO:0005886">
    <property type="term" value="C:plasma membrane"/>
    <property type="evidence" value="ECO:0007669"/>
    <property type="project" value="UniProtKB-SubCell"/>
</dbReference>
<reference evidence="7" key="2">
    <citation type="submission" date="2020-05" db="UniProtKB">
        <authorList>
            <consortium name="EnsemblMetazoa"/>
        </authorList>
    </citation>
    <scope>IDENTIFICATION</scope>
    <source>
        <strain evidence="7">FAR1</strain>
    </source>
</reference>
<dbReference type="STRING" id="69004.A0A182QIA1"/>
<feature type="transmembrane region" description="Helical" evidence="6">
    <location>
        <begin position="21"/>
        <end position="44"/>
    </location>
</feature>
<reference evidence="8" key="1">
    <citation type="submission" date="2014-01" db="EMBL/GenBank/DDBJ databases">
        <title>The Genome Sequence of Anopheles farauti FAR1 (V2).</title>
        <authorList>
            <consortium name="The Broad Institute Genomics Platform"/>
            <person name="Neafsey D.E."/>
            <person name="Besansky N."/>
            <person name="Howell P."/>
            <person name="Walton C."/>
            <person name="Young S.K."/>
            <person name="Zeng Q."/>
            <person name="Gargeya S."/>
            <person name="Fitzgerald M."/>
            <person name="Haas B."/>
            <person name="Abouelleil A."/>
            <person name="Allen A.W."/>
            <person name="Alvarado L."/>
            <person name="Arachchi H.M."/>
            <person name="Berlin A.M."/>
            <person name="Chapman S.B."/>
            <person name="Gainer-Dewar J."/>
            <person name="Goldberg J."/>
            <person name="Griggs A."/>
            <person name="Gujja S."/>
            <person name="Hansen M."/>
            <person name="Howarth C."/>
            <person name="Imamovic A."/>
            <person name="Ireland A."/>
            <person name="Larimer J."/>
            <person name="McCowan C."/>
            <person name="Murphy C."/>
            <person name="Pearson M."/>
            <person name="Poon T.W."/>
            <person name="Priest M."/>
            <person name="Roberts A."/>
            <person name="Saif S."/>
            <person name="Shea T."/>
            <person name="Sisk P."/>
            <person name="Sykes S."/>
            <person name="Wortman J."/>
            <person name="Nusbaum C."/>
            <person name="Birren B."/>
        </authorList>
    </citation>
    <scope>NUCLEOTIDE SEQUENCE [LARGE SCALE GENOMIC DNA]</scope>
    <source>
        <strain evidence="8">FAR1</strain>
    </source>
</reference>
<keyword evidence="2" id="KW-1003">Cell membrane</keyword>
<evidence type="ECO:0000256" key="1">
    <source>
        <dbReference type="ARBA" id="ARBA00004651"/>
    </source>
</evidence>
<evidence type="ECO:0000256" key="6">
    <source>
        <dbReference type="SAM" id="Phobius"/>
    </source>
</evidence>
<feature type="transmembrane region" description="Helical" evidence="6">
    <location>
        <begin position="101"/>
        <end position="119"/>
    </location>
</feature>
<comment type="subcellular location">
    <subcellularLocation>
        <location evidence="1">Cell membrane</location>
        <topology evidence="1">Multi-pass membrane protein</topology>
    </subcellularLocation>
</comment>
<dbReference type="EnsemblMetazoa" id="AFAF010725-RA">
    <property type="protein sequence ID" value="AFAF010725-PA"/>
    <property type="gene ID" value="AFAF010725"/>
</dbReference>
<dbReference type="EMBL" id="AXCN02001483">
    <property type="status" value="NOT_ANNOTATED_CDS"/>
    <property type="molecule type" value="Genomic_DNA"/>
</dbReference>
<dbReference type="Pfam" id="PF08395">
    <property type="entry name" value="7tm_7"/>
    <property type="match status" value="1"/>
</dbReference>
<organism evidence="7 8">
    <name type="scientific">Anopheles farauti</name>
    <dbReference type="NCBI Taxonomy" id="69004"/>
    <lineage>
        <taxon>Eukaryota</taxon>
        <taxon>Metazoa</taxon>
        <taxon>Ecdysozoa</taxon>
        <taxon>Arthropoda</taxon>
        <taxon>Hexapoda</taxon>
        <taxon>Insecta</taxon>
        <taxon>Pterygota</taxon>
        <taxon>Neoptera</taxon>
        <taxon>Endopterygota</taxon>
        <taxon>Diptera</taxon>
        <taxon>Nematocera</taxon>
        <taxon>Culicoidea</taxon>
        <taxon>Culicidae</taxon>
        <taxon>Anophelinae</taxon>
        <taxon>Anopheles</taxon>
    </lineage>
</organism>
<keyword evidence="3 6" id="KW-0812">Transmembrane</keyword>
<dbReference type="VEuPathDB" id="VectorBase:AFAF010725"/>
<keyword evidence="8" id="KW-1185">Reference proteome</keyword>
<evidence type="ECO:0000256" key="5">
    <source>
        <dbReference type="ARBA" id="ARBA00023136"/>
    </source>
</evidence>
<keyword evidence="5 6" id="KW-0472">Membrane</keyword>
<sequence length="125" mass="14356">MFSIFVIYAASYSYYSGGSEALRFTGIMLTACAFYIIMIGLIFSSSVNVSKASRDIVCVLNDAVQREDDLIIKRKLLCFSQHMLYRQPILRSLFYAFDWKTLFKMGGFVVTYLVILFQFDDISES</sequence>
<evidence type="ECO:0000256" key="4">
    <source>
        <dbReference type="ARBA" id="ARBA00022989"/>
    </source>
</evidence>
<dbReference type="InterPro" id="IPR013604">
    <property type="entry name" value="7TM_chemorcpt"/>
</dbReference>
<evidence type="ECO:0000313" key="7">
    <source>
        <dbReference type="EnsemblMetazoa" id="AFAF010725-PA"/>
    </source>
</evidence>
<dbReference type="GO" id="GO:0050909">
    <property type="term" value="P:sensory perception of taste"/>
    <property type="evidence" value="ECO:0007669"/>
    <property type="project" value="InterPro"/>
</dbReference>
<protein>
    <recommendedName>
        <fullName evidence="9">Gustatory receptor</fullName>
    </recommendedName>
</protein>
<dbReference type="Proteomes" id="UP000075886">
    <property type="component" value="Unassembled WGS sequence"/>
</dbReference>
<proteinExistence type="predicted"/>
<evidence type="ECO:0000256" key="3">
    <source>
        <dbReference type="ARBA" id="ARBA00022692"/>
    </source>
</evidence>
<name>A0A182QIA1_9DIPT</name>
<evidence type="ECO:0000256" key="2">
    <source>
        <dbReference type="ARBA" id="ARBA00022475"/>
    </source>
</evidence>